<dbReference type="Gene3D" id="3.30.1950.10">
    <property type="entry name" value="wza like domain"/>
    <property type="match status" value="1"/>
</dbReference>
<dbReference type="Pfam" id="PF10531">
    <property type="entry name" value="SLBB"/>
    <property type="match status" value="1"/>
</dbReference>
<accession>A0A941GSI3</accession>
<feature type="domain" description="Polysaccharide export protein N-terminal" evidence="2">
    <location>
        <begin position="76"/>
        <end position="146"/>
    </location>
</feature>
<dbReference type="GO" id="GO:0015159">
    <property type="term" value="F:polysaccharide transmembrane transporter activity"/>
    <property type="evidence" value="ECO:0007669"/>
    <property type="project" value="InterPro"/>
</dbReference>
<comment type="caution">
    <text evidence="4">The sequence shown here is derived from an EMBL/GenBank/DDBJ whole genome shotgun (WGS) entry which is preliminary data.</text>
</comment>
<reference evidence="4" key="1">
    <citation type="submission" date="2021-02" db="EMBL/GenBank/DDBJ databases">
        <title>Metagenome analyses of Stigonema ocellatum DSM 106950, Chlorogloea purpurea SAG 13.99 and Gomphosphaeria aponina DSM 107014.</title>
        <authorList>
            <person name="Marter P."/>
            <person name="Huang S."/>
        </authorList>
    </citation>
    <scope>NUCLEOTIDE SEQUENCE</scope>
    <source>
        <strain evidence="4">JP213</strain>
    </source>
</reference>
<dbReference type="Gene3D" id="3.10.560.10">
    <property type="entry name" value="Outer membrane lipoprotein wza domain like"/>
    <property type="match status" value="1"/>
</dbReference>
<gene>
    <name evidence="4" type="ORF">DSM107014_05075</name>
</gene>
<evidence type="ECO:0000313" key="5">
    <source>
        <dbReference type="Proteomes" id="UP000767446"/>
    </source>
</evidence>
<dbReference type="InterPro" id="IPR049712">
    <property type="entry name" value="Poly_export"/>
</dbReference>
<proteinExistence type="predicted"/>
<keyword evidence="1" id="KW-0732">Signal</keyword>
<dbReference type="InterPro" id="IPR003715">
    <property type="entry name" value="Poly_export_N"/>
</dbReference>
<evidence type="ECO:0000313" key="4">
    <source>
        <dbReference type="EMBL" id="MBR8827267.1"/>
    </source>
</evidence>
<dbReference type="InterPro" id="IPR019554">
    <property type="entry name" value="Soluble_ligand-bd"/>
</dbReference>
<dbReference type="PANTHER" id="PTHR33619">
    <property type="entry name" value="POLYSACCHARIDE EXPORT PROTEIN GFCE-RELATED"/>
    <property type="match status" value="1"/>
</dbReference>
<dbReference type="AlphaFoldDB" id="A0A941GSI3"/>
<evidence type="ECO:0000259" key="3">
    <source>
        <dbReference type="Pfam" id="PF10531"/>
    </source>
</evidence>
<dbReference type="Proteomes" id="UP000767446">
    <property type="component" value="Unassembled WGS sequence"/>
</dbReference>
<feature type="domain" description="Soluble ligand binding" evidence="3">
    <location>
        <begin position="158"/>
        <end position="208"/>
    </location>
</feature>
<evidence type="ECO:0000259" key="2">
    <source>
        <dbReference type="Pfam" id="PF02563"/>
    </source>
</evidence>
<dbReference type="Pfam" id="PF02563">
    <property type="entry name" value="Poly_export"/>
    <property type="match status" value="1"/>
</dbReference>
<dbReference type="EMBL" id="JADQBC010000025">
    <property type="protein sequence ID" value="MBR8827267.1"/>
    <property type="molecule type" value="Genomic_DNA"/>
</dbReference>
<organism evidence="4 5">
    <name type="scientific">Gomphosphaeria aponina SAG 52.96 = DSM 107014</name>
    <dbReference type="NCBI Taxonomy" id="1521640"/>
    <lineage>
        <taxon>Bacteria</taxon>
        <taxon>Bacillati</taxon>
        <taxon>Cyanobacteriota</taxon>
        <taxon>Cyanophyceae</taxon>
        <taxon>Oscillatoriophycideae</taxon>
        <taxon>Chroococcales</taxon>
        <taxon>Gomphosphaeriaceae</taxon>
        <taxon>Gomphosphaeria</taxon>
    </lineage>
</organism>
<protein>
    <submittedName>
        <fullName evidence="4">Polysaccharide biosynthesis/export family protein</fullName>
    </submittedName>
</protein>
<name>A0A941GSI3_9CHRO</name>
<evidence type="ECO:0000256" key="1">
    <source>
        <dbReference type="ARBA" id="ARBA00022729"/>
    </source>
</evidence>
<sequence>MNPIAQPLSIQVVVYILSICLFTDCGVAQTSISLPKPRKPVILPTSPPPRTFGIIAPPPRESSPNPIEGRSSSQFSAYRLDIGDAISVLVQQHPEFNFVGAIDSAGNVVVPILGRLPLVGLTLEEVETKISYELSRTYLQNPPQITAVLAGQRPVQLTVLGEVVRPGYYTLAPGTQLSSVLFSAGGSTVDADLRSILLRRQLSDGTVIEETVDLYTPLITGKAEPQVMLQGGDTIIISRLEIGSDRDYDRRLISRTTLPQQIITVRLLAPTIPSGGALRNITLPNGSTFLDVVAALPVGDDLRINYDEVALIRFDPELGRVVTQSLNPVAAIQDGDISQNVPLKDGDVIVVSRTLLGEIFSAFNVLTQPIRDVFSFGTFFDRLFR</sequence>
<dbReference type="PANTHER" id="PTHR33619:SF3">
    <property type="entry name" value="POLYSACCHARIDE EXPORT PROTEIN GFCE-RELATED"/>
    <property type="match status" value="1"/>
</dbReference>